<evidence type="ECO:0000256" key="1">
    <source>
        <dbReference type="ARBA" id="ARBA00022737"/>
    </source>
</evidence>
<dbReference type="AlphaFoldDB" id="A0A485LKW9"/>
<name>A0A485LKW9_9STRA</name>
<dbReference type="OrthoDB" id="626167at2759"/>
<reference evidence="3" key="2">
    <citation type="submission" date="2019-06" db="EMBL/GenBank/DDBJ databases">
        <title>Genomics analysis of Aphanomyces spp. identifies a new class of oomycete effector associated with host adaptation.</title>
        <authorList>
            <person name="Gaulin E."/>
        </authorList>
    </citation>
    <scope>NUCLEOTIDE SEQUENCE</scope>
    <source>
        <strain evidence="3">CBS 578.67</strain>
    </source>
</reference>
<dbReference type="EMBL" id="VJMH01007140">
    <property type="protein sequence ID" value="KAF0685431.1"/>
    <property type="molecule type" value="Genomic_DNA"/>
</dbReference>
<accession>A0A485LKW9</accession>
<gene>
    <name evidence="4" type="primary">Aste57867_22697</name>
    <name evidence="3" type="ORF">As57867_022627</name>
    <name evidence="4" type="ORF">ASTE57867_22697</name>
</gene>
<dbReference type="Gene3D" id="1.25.40.10">
    <property type="entry name" value="Tetratricopeptide repeat domain"/>
    <property type="match status" value="2"/>
</dbReference>
<dbReference type="Proteomes" id="UP000332933">
    <property type="component" value="Unassembled WGS sequence"/>
</dbReference>
<evidence type="ECO:0000313" key="5">
    <source>
        <dbReference type="Proteomes" id="UP000332933"/>
    </source>
</evidence>
<dbReference type="SUPFAM" id="SSF48452">
    <property type="entry name" value="TPR-like"/>
    <property type="match status" value="2"/>
</dbReference>
<dbReference type="PANTHER" id="PTHR45641">
    <property type="entry name" value="TETRATRICOPEPTIDE REPEAT PROTEIN (AFU_ORTHOLOGUE AFUA_6G03870)"/>
    <property type="match status" value="1"/>
</dbReference>
<dbReference type="PANTHER" id="PTHR45641:SF19">
    <property type="entry name" value="NEPHROCYSTIN-3"/>
    <property type="match status" value="1"/>
</dbReference>
<evidence type="ECO:0000256" key="2">
    <source>
        <dbReference type="ARBA" id="ARBA00022803"/>
    </source>
</evidence>
<reference evidence="4 5" key="1">
    <citation type="submission" date="2019-03" db="EMBL/GenBank/DDBJ databases">
        <authorList>
            <person name="Gaulin E."/>
            <person name="Dumas B."/>
        </authorList>
    </citation>
    <scope>NUCLEOTIDE SEQUENCE [LARGE SCALE GENOMIC DNA]</scope>
    <source>
        <strain evidence="4">CBS 568.67</strain>
    </source>
</reference>
<keyword evidence="1" id="KW-0677">Repeat</keyword>
<protein>
    <submittedName>
        <fullName evidence="4">Aste57867_22697 protein</fullName>
    </submittedName>
</protein>
<keyword evidence="5" id="KW-1185">Reference proteome</keyword>
<evidence type="ECO:0000313" key="4">
    <source>
        <dbReference type="EMBL" id="VFT99351.1"/>
    </source>
</evidence>
<dbReference type="EMBL" id="CAADRA010007166">
    <property type="protein sequence ID" value="VFT99351.1"/>
    <property type="molecule type" value="Genomic_DNA"/>
</dbReference>
<keyword evidence="2" id="KW-0802">TPR repeat</keyword>
<sequence>MTQSQPLGLTLGFFKHFVDLHGGRDAFQGLSTADVCTDHVKPYTSSSQLSLVDHVHENHPQGDQYVKPATWFVSHAWSYLFLDVVDALCDFFEDEGLNSDNVAVWFCMFNNNQHQIADQIKEFSFWVDSFQTALRAIGNVVMVLSPWNNPTTLTRTWCVFEIYVAIVTTARFEIAMGKTQKQTFLDNILHDNAFHKMLSSIETEASTTTIPSDRDNIANAIADANVTFEELDRLLFDLLDATMMRTVDAQIDAAVDLADKARWLIEKMVLLKDKTKLDDALDCGRLALEIYRVELHDVEPDTWKAMARCAFLISRLQERQVWEPMFQEALARQLEMYGNEHTNTLCILQIMGQAYLANYDVDAALPLLTECLNMGNRVVRWDTSRLRAIVMLDIGTAYFFKNEIQIAIGWFQRSLARLSDASDPTTIKARIHLGLSYFKIGKYDDAERLLHDAYVTTRRTYGPFDYETRTAHRQLAVVYLYQGKYSQAEHIVRSMLENHASMILDAELFAYAHDLGRILLFQGEQLDEAQVYLVEAFQLAKERFGGTHGHTLVVLTTLVCAMYDPIVTLTDVSNWEAKLNEAEWNHDTWTLLPCHGCFRSIQGMYFSCSLCPKYSIRLCGPCLAQNVSICGHESPAFRLHPLKPPVRFLQEKRLELLALGNQWHAYKEHYQVYEAYCATFEVPQAERMERRQQNSWCARVLWLALFWVLDPLRKMPVFYNVLAISDLLRLILEFQDGYPRDMVAFASMAARSGKTNPSYQDMACVLTLWLTQYDLTTRVPVALDLFPSLKMAVMESATMEGCVCGCA</sequence>
<proteinExistence type="predicted"/>
<dbReference type="InterPro" id="IPR011990">
    <property type="entry name" value="TPR-like_helical_dom_sf"/>
</dbReference>
<organism evidence="4 5">
    <name type="scientific">Aphanomyces stellatus</name>
    <dbReference type="NCBI Taxonomy" id="120398"/>
    <lineage>
        <taxon>Eukaryota</taxon>
        <taxon>Sar</taxon>
        <taxon>Stramenopiles</taxon>
        <taxon>Oomycota</taxon>
        <taxon>Saprolegniomycetes</taxon>
        <taxon>Saprolegniales</taxon>
        <taxon>Verrucalvaceae</taxon>
        <taxon>Aphanomyces</taxon>
    </lineage>
</organism>
<dbReference type="Pfam" id="PF13424">
    <property type="entry name" value="TPR_12"/>
    <property type="match status" value="1"/>
</dbReference>
<evidence type="ECO:0000313" key="3">
    <source>
        <dbReference type="EMBL" id="KAF0685431.1"/>
    </source>
</evidence>